<dbReference type="Pfam" id="PF00106">
    <property type="entry name" value="adh_short"/>
    <property type="match status" value="1"/>
</dbReference>
<dbReference type="PANTHER" id="PTHR43976:SF16">
    <property type="entry name" value="SHORT-CHAIN DEHYDROGENASE_REDUCTASE FAMILY PROTEIN"/>
    <property type="match status" value="1"/>
</dbReference>
<evidence type="ECO:0008006" key="7">
    <source>
        <dbReference type="Google" id="ProtNLM"/>
    </source>
</evidence>
<reference evidence="5" key="1">
    <citation type="journal article" date="2023" name="Mol. Phylogenet. Evol.">
        <title>Genome-scale phylogeny and comparative genomics of the fungal order Sordariales.</title>
        <authorList>
            <person name="Hensen N."/>
            <person name="Bonometti L."/>
            <person name="Westerberg I."/>
            <person name="Brannstrom I.O."/>
            <person name="Guillou S."/>
            <person name="Cros-Aarteil S."/>
            <person name="Calhoun S."/>
            <person name="Haridas S."/>
            <person name="Kuo A."/>
            <person name="Mondo S."/>
            <person name="Pangilinan J."/>
            <person name="Riley R."/>
            <person name="LaButti K."/>
            <person name="Andreopoulos B."/>
            <person name="Lipzen A."/>
            <person name="Chen C."/>
            <person name="Yan M."/>
            <person name="Daum C."/>
            <person name="Ng V."/>
            <person name="Clum A."/>
            <person name="Steindorff A."/>
            <person name="Ohm R.A."/>
            <person name="Martin F."/>
            <person name="Silar P."/>
            <person name="Natvig D.O."/>
            <person name="Lalanne C."/>
            <person name="Gautier V."/>
            <person name="Ament-Velasquez S.L."/>
            <person name="Kruys A."/>
            <person name="Hutchinson M.I."/>
            <person name="Powell A.J."/>
            <person name="Barry K."/>
            <person name="Miller A.N."/>
            <person name="Grigoriev I.V."/>
            <person name="Debuchy R."/>
            <person name="Gladieux P."/>
            <person name="Hiltunen Thoren M."/>
            <person name="Johannesson H."/>
        </authorList>
    </citation>
    <scope>NUCLEOTIDE SEQUENCE</scope>
    <source>
        <strain evidence="5">PSN309</strain>
    </source>
</reference>
<dbReference type="SUPFAM" id="SSF51735">
    <property type="entry name" value="NAD(P)-binding Rossmann-fold domains"/>
    <property type="match status" value="1"/>
</dbReference>
<evidence type="ECO:0000256" key="2">
    <source>
        <dbReference type="ARBA" id="ARBA00022857"/>
    </source>
</evidence>
<evidence type="ECO:0000256" key="3">
    <source>
        <dbReference type="ARBA" id="ARBA00023002"/>
    </source>
</evidence>
<gene>
    <name evidence="5" type="ORF">QBC35DRAFT_391553</name>
</gene>
<comment type="similarity">
    <text evidence="1 4">Belongs to the short-chain dehydrogenases/reductases (SDR) family.</text>
</comment>
<dbReference type="InterPro" id="IPR051911">
    <property type="entry name" value="SDR_oxidoreductase"/>
</dbReference>
<evidence type="ECO:0000313" key="6">
    <source>
        <dbReference type="Proteomes" id="UP001302126"/>
    </source>
</evidence>
<sequence length="323" mass="34739">MSAPPLVWFITGTTAGIGLALVKHVLSRGDKVIASGRKIEERLASLRVAYPAEQLALLELDIAAGRSVLAAKAAEAWEMFGHVDIVLNNAGISAMCSAEEASEEYVSRMFAVNFHGPLLLTQAFLPFLRAHAEVSSVRPIVAFTSSSTAWTPLPFMTHYAASKAALSAYVEGLRKELKPLGIDAVAFELGGCLTSLGQPREQDFGSLGHKPMGLDKTEGGAYEQGLGELRGMFMADPMGYMPGDVEQVARAMVRVLKREDEETKGWSVRVVLGSDAHGAITRKCEEMLEVLGNWRETAWGTDREGVEGGVKGDFARAVSILEG</sequence>
<dbReference type="InterPro" id="IPR036291">
    <property type="entry name" value="NAD(P)-bd_dom_sf"/>
</dbReference>
<comment type="caution">
    <text evidence="5">The sequence shown here is derived from an EMBL/GenBank/DDBJ whole genome shotgun (WGS) entry which is preliminary data.</text>
</comment>
<dbReference type="PRINTS" id="PR00080">
    <property type="entry name" value="SDRFAMILY"/>
</dbReference>
<accession>A0AAN6WQG2</accession>
<protein>
    <recommendedName>
        <fullName evidence="7">Dehydrogenase</fullName>
    </recommendedName>
</protein>
<dbReference type="PANTHER" id="PTHR43976">
    <property type="entry name" value="SHORT CHAIN DEHYDROGENASE"/>
    <property type="match status" value="1"/>
</dbReference>
<dbReference type="EMBL" id="MU864486">
    <property type="protein sequence ID" value="KAK4184497.1"/>
    <property type="molecule type" value="Genomic_DNA"/>
</dbReference>
<dbReference type="Gene3D" id="3.40.50.720">
    <property type="entry name" value="NAD(P)-binding Rossmann-like Domain"/>
    <property type="match status" value="1"/>
</dbReference>
<keyword evidence="6" id="KW-1185">Reference proteome</keyword>
<keyword evidence="2" id="KW-0521">NADP</keyword>
<reference evidence="5" key="2">
    <citation type="submission" date="2023-05" db="EMBL/GenBank/DDBJ databases">
        <authorList>
            <consortium name="Lawrence Berkeley National Laboratory"/>
            <person name="Steindorff A."/>
            <person name="Hensen N."/>
            <person name="Bonometti L."/>
            <person name="Westerberg I."/>
            <person name="Brannstrom I.O."/>
            <person name="Guillou S."/>
            <person name="Cros-Aarteil S."/>
            <person name="Calhoun S."/>
            <person name="Haridas S."/>
            <person name="Kuo A."/>
            <person name="Mondo S."/>
            <person name="Pangilinan J."/>
            <person name="Riley R."/>
            <person name="Labutti K."/>
            <person name="Andreopoulos B."/>
            <person name="Lipzen A."/>
            <person name="Chen C."/>
            <person name="Yanf M."/>
            <person name="Daum C."/>
            <person name="Ng V."/>
            <person name="Clum A."/>
            <person name="Ohm R."/>
            <person name="Martin F."/>
            <person name="Silar P."/>
            <person name="Natvig D."/>
            <person name="Lalanne C."/>
            <person name="Gautier V."/>
            <person name="Ament-Velasquez S.L."/>
            <person name="Kruys A."/>
            <person name="Hutchinson M.I."/>
            <person name="Powell A.J."/>
            <person name="Barry K."/>
            <person name="Miller A.N."/>
            <person name="Grigoriev I.V."/>
            <person name="Debuchy R."/>
            <person name="Gladieux P."/>
            <person name="Thoren M.H."/>
            <person name="Johannesson H."/>
        </authorList>
    </citation>
    <scope>NUCLEOTIDE SEQUENCE</scope>
    <source>
        <strain evidence="5">PSN309</strain>
    </source>
</reference>
<dbReference type="AlphaFoldDB" id="A0AAN6WQG2"/>
<organism evidence="5 6">
    <name type="scientific">Podospora australis</name>
    <dbReference type="NCBI Taxonomy" id="1536484"/>
    <lineage>
        <taxon>Eukaryota</taxon>
        <taxon>Fungi</taxon>
        <taxon>Dikarya</taxon>
        <taxon>Ascomycota</taxon>
        <taxon>Pezizomycotina</taxon>
        <taxon>Sordariomycetes</taxon>
        <taxon>Sordariomycetidae</taxon>
        <taxon>Sordariales</taxon>
        <taxon>Podosporaceae</taxon>
        <taxon>Podospora</taxon>
    </lineage>
</organism>
<dbReference type="Proteomes" id="UP001302126">
    <property type="component" value="Unassembled WGS sequence"/>
</dbReference>
<name>A0AAN6WQG2_9PEZI</name>
<dbReference type="PROSITE" id="PS00061">
    <property type="entry name" value="ADH_SHORT"/>
    <property type="match status" value="1"/>
</dbReference>
<proteinExistence type="inferred from homology"/>
<dbReference type="InterPro" id="IPR020904">
    <property type="entry name" value="Sc_DH/Rdtase_CS"/>
</dbReference>
<dbReference type="GO" id="GO:0016491">
    <property type="term" value="F:oxidoreductase activity"/>
    <property type="evidence" value="ECO:0007669"/>
    <property type="project" value="UniProtKB-KW"/>
</dbReference>
<evidence type="ECO:0000256" key="4">
    <source>
        <dbReference type="RuleBase" id="RU000363"/>
    </source>
</evidence>
<evidence type="ECO:0000256" key="1">
    <source>
        <dbReference type="ARBA" id="ARBA00006484"/>
    </source>
</evidence>
<dbReference type="PRINTS" id="PR00081">
    <property type="entry name" value="GDHRDH"/>
</dbReference>
<keyword evidence="3" id="KW-0560">Oxidoreductase</keyword>
<dbReference type="InterPro" id="IPR002347">
    <property type="entry name" value="SDR_fam"/>
</dbReference>
<evidence type="ECO:0000313" key="5">
    <source>
        <dbReference type="EMBL" id="KAK4184497.1"/>
    </source>
</evidence>